<reference evidence="6 7" key="1">
    <citation type="submission" date="2018-01" db="EMBL/GenBank/DDBJ databases">
        <title>Complete genome sequence of G25-42.</title>
        <authorList>
            <person name="Zheng Z."/>
            <person name="Sun M."/>
        </authorList>
    </citation>
    <scope>NUCLEOTIDE SEQUENCE [LARGE SCALE GENOMIC DNA]</scope>
    <source>
        <strain evidence="6 7">G25-42</strain>
    </source>
</reference>
<evidence type="ECO:0000313" key="7">
    <source>
        <dbReference type="Proteomes" id="UP000286687"/>
    </source>
</evidence>
<sequence length="77" mass="8767">MPIIQIQIIEGRKQEQIQNLIFDVTEVVAKNLDVDVGQVRVLVNEIPSSCWGVGGRSKNLFRIYGIICTKKDIFYDT</sequence>
<accession>A0A437SRA7</accession>
<dbReference type="EMBL" id="LDER01000035">
    <property type="protein sequence ID" value="RVU65788.1"/>
    <property type="molecule type" value="Genomic_DNA"/>
</dbReference>
<dbReference type="EC" id="5.3.2.-" evidence="4"/>
<comment type="caution">
    <text evidence="6">The sequence shown here is derived from an EMBL/GenBank/DDBJ whole genome shotgun (WGS) entry which is preliminary data.</text>
</comment>
<dbReference type="NCBIfam" id="NF002524">
    <property type="entry name" value="PRK01964.1"/>
    <property type="match status" value="1"/>
</dbReference>
<dbReference type="PANTHER" id="PTHR35530">
    <property type="entry name" value="TAUTOMERASE-RELATED"/>
    <property type="match status" value="1"/>
</dbReference>
<dbReference type="RefSeq" id="WP_127812922.1">
    <property type="nucleotide sequence ID" value="NZ_LDER01000035.1"/>
</dbReference>
<organism evidence="6 7">
    <name type="scientific">Bacillus thuringiensis</name>
    <dbReference type="NCBI Taxonomy" id="1428"/>
    <lineage>
        <taxon>Bacteria</taxon>
        <taxon>Bacillati</taxon>
        <taxon>Bacillota</taxon>
        <taxon>Bacilli</taxon>
        <taxon>Bacillales</taxon>
        <taxon>Bacillaceae</taxon>
        <taxon>Bacillus</taxon>
        <taxon>Bacillus cereus group</taxon>
    </lineage>
</organism>
<dbReference type="InterPro" id="IPR014347">
    <property type="entry name" value="Tautomerase/MIF_sf"/>
</dbReference>
<gene>
    <name evidence="6" type="ORF">BM74_01655</name>
</gene>
<dbReference type="InterPro" id="IPR018191">
    <property type="entry name" value="4-OT"/>
</dbReference>
<dbReference type="Gene3D" id="3.30.429.10">
    <property type="entry name" value="Macrophage Migration Inhibitory Factor"/>
    <property type="match status" value="1"/>
</dbReference>
<dbReference type="Proteomes" id="UP000286687">
    <property type="component" value="Unassembled WGS sequence"/>
</dbReference>
<proteinExistence type="inferred from homology"/>
<evidence type="ECO:0000256" key="4">
    <source>
        <dbReference type="RuleBase" id="RU362032"/>
    </source>
</evidence>
<feature type="domain" description="4-oxalocrotonate tautomerase-like" evidence="5">
    <location>
        <begin position="2"/>
        <end position="58"/>
    </location>
</feature>
<evidence type="ECO:0000256" key="1">
    <source>
        <dbReference type="ARBA" id="ARBA00006723"/>
    </source>
</evidence>
<dbReference type="InterPro" id="IPR004370">
    <property type="entry name" value="4-OT-like_dom"/>
</dbReference>
<evidence type="ECO:0000259" key="5">
    <source>
        <dbReference type="Pfam" id="PF01361"/>
    </source>
</evidence>
<feature type="active site" description="Proton acceptor; via imino nitrogen" evidence="3">
    <location>
        <position position="2"/>
    </location>
</feature>
<evidence type="ECO:0000313" key="6">
    <source>
        <dbReference type="EMBL" id="RVU65788.1"/>
    </source>
</evidence>
<dbReference type="SUPFAM" id="SSF55331">
    <property type="entry name" value="Tautomerase/MIF"/>
    <property type="match status" value="1"/>
</dbReference>
<keyword evidence="2 4" id="KW-0413">Isomerase</keyword>
<dbReference type="PANTHER" id="PTHR35530:SF1">
    <property type="entry name" value="2-HYDROXYMUCONATE TAUTOMERASE"/>
    <property type="match status" value="1"/>
</dbReference>
<dbReference type="Pfam" id="PF01361">
    <property type="entry name" value="Tautomerase"/>
    <property type="match status" value="1"/>
</dbReference>
<evidence type="ECO:0000256" key="2">
    <source>
        <dbReference type="ARBA" id="ARBA00023235"/>
    </source>
</evidence>
<dbReference type="AlphaFoldDB" id="A0A437SRA7"/>
<dbReference type="GO" id="GO:0016853">
    <property type="term" value="F:isomerase activity"/>
    <property type="evidence" value="ECO:0007669"/>
    <property type="project" value="UniProtKB-UniRule"/>
</dbReference>
<comment type="similarity">
    <text evidence="1 4">Belongs to the 4-oxalocrotonate tautomerase family.</text>
</comment>
<dbReference type="NCBIfam" id="TIGR00013">
    <property type="entry name" value="taut"/>
    <property type="match status" value="1"/>
</dbReference>
<name>A0A437SRA7_BACTU</name>
<protein>
    <recommendedName>
        <fullName evidence="4">Tautomerase</fullName>
        <ecNumber evidence="4">5.3.2.-</ecNumber>
    </recommendedName>
</protein>
<evidence type="ECO:0000256" key="3">
    <source>
        <dbReference type="PIRSR" id="PIRSR618191-1"/>
    </source>
</evidence>